<evidence type="ECO:0000259" key="4">
    <source>
        <dbReference type="PROSITE" id="PS50956"/>
    </source>
</evidence>
<dbReference type="InterPro" id="IPR019888">
    <property type="entry name" value="Tscrpt_reg_AsnC-like"/>
</dbReference>
<proteinExistence type="predicted"/>
<dbReference type="InterPro" id="IPR000485">
    <property type="entry name" value="AsnC-type_HTH_dom"/>
</dbReference>
<comment type="caution">
    <text evidence="5">The sequence shown here is derived from an EMBL/GenBank/DDBJ whole genome shotgun (WGS) entry which is preliminary data.</text>
</comment>
<dbReference type="RefSeq" id="WP_307447429.1">
    <property type="nucleotide sequence ID" value="NZ_JAUTAL010000001.1"/>
</dbReference>
<keyword evidence="3" id="KW-0804">Transcription</keyword>
<feature type="domain" description="HTH asnC-type" evidence="4">
    <location>
        <begin position="5"/>
        <end position="66"/>
    </location>
</feature>
<keyword evidence="2" id="KW-0238">DNA-binding</keyword>
<dbReference type="PANTHER" id="PTHR30154">
    <property type="entry name" value="LEUCINE-RESPONSIVE REGULATORY PROTEIN"/>
    <property type="match status" value="1"/>
</dbReference>
<dbReference type="InterPro" id="IPR011008">
    <property type="entry name" value="Dimeric_a/b-barrel"/>
</dbReference>
<dbReference type="PANTHER" id="PTHR30154:SF34">
    <property type="entry name" value="TRANSCRIPTIONAL REGULATOR AZLB"/>
    <property type="match status" value="1"/>
</dbReference>
<dbReference type="Gene3D" id="1.10.10.10">
    <property type="entry name" value="Winged helix-like DNA-binding domain superfamily/Winged helix DNA-binding domain"/>
    <property type="match status" value="1"/>
</dbReference>
<dbReference type="InterPro" id="IPR036388">
    <property type="entry name" value="WH-like_DNA-bd_sf"/>
</dbReference>
<protein>
    <submittedName>
        <fullName evidence="5">Lrp/AsnC family leucine-responsive transcriptional regulator</fullName>
    </submittedName>
</protein>
<dbReference type="SUPFAM" id="SSF46785">
    <property type="entry name" value="Winged helix' DNA-binding domain"/>
    <property type="match status" value="1"/>
</dbReference>
<name>A0ABU0TIE3_9FLAO</name>
<accession>A0ABU0TIE3</accession>
<dbReference type="SMART" id="SM00344">
    <property type="entry name" value="HTH_ASNC"/>
    <property type="match status" value="1"/>
</dbReference>
<dbReference type="Proteomes" id="UP001225072">
    <property type="component" value="Unassembled WGS sequence"/>
</dbReference>
<dbReference type="SUPFAM" id="SSF54909">
    <property type="entry name" value="Dimeric alpha+beta barrel"/>
    <property type="match status" value="1"/>
</dbReference>
<dbReference type="PROSITE" id="PS50956">
    <property type="entry name" value="HTH_ASNC_2"/>
    <property type="match status" value="1"/>
</dbReference>
<dbReference type="EMBL" id="JAUTAL010000001">
    <property type="protein sequence ID" value="MDQ1095928.1"/>
    <property type="molecule type" value="Genomic_DNA"/>
</dbReference>
<evidence type="ECO:0000256" key="1">
    <source>
        <dbReference type="ARBA" id="ARBA00023015"/>
    </source>
</evidence>
<evidence type="ECO:0000313" key="5">
    <source>
        <dbReference type="EMBL" id="MDQ1095928.1"/>
    </source>
</evidence>
<dbReference type="InterPro" id="IPR019887">
    <property type="entry name" value="Tscrpt_reg_AsnC/Lrp_C"/>
</dbReference>
<evidence type="ECO:0000256" key="3">
    <source>
        <dbReference type="ARBA" id="ARBA00023163"/>
    </source>
</evidence>
<sequence length="155" mass="17768">MKIVLDHYDYNILELLNDNARLSYAEIGRLIGLSQSAAKERVISLVDRGVIKKFGIEVDYSLIGYSLPVLIHLKFRNDDFKIFLNQLQQFPEITSCKRVTGEYCLVAEAVLKDNSHLEHLIDRLIRYGIPSTAIRLSEVGMPNFFTLHKSKLKKS</sequence>
<dbReference type="Pfam" id="PF01037">
    <property type="entry name" value="AsnC_trans_reg"/>
    <property type="match status" value="1"/>
</dbReference>
<organism evidence="5 6">
    <name type="scientific">Chryseobacterium camelliae</name>
    <dbReference type="NCBI Taxonomy" id="1265445"/>
    <lineage>
        <taxon>Bacteria</taxon>
        <taxon>Pseudomonadati</taxon>
        <taxon>Bacteroidota</taxon>
        <taxon>Flavobacteriia</taxon>
        <taxon>Flavobacteriales</taxon>
        <taxon>Weeksellaceae</taxon>
        <taxon>Chryseobacterium group</taxon>
        <taxon>Chryseobacterium</taxon>
    </lineage>
</organism>
<keyword evidence="1" id="KW-0805">Transcription regulation</keyword>
<dbReference type="PROSITE" id="PS00519">
    <property type="entry name" value="HTH_ASNC_1"/>
    <property type="match status" value="1"/>
</dbReference>
<evidence type="ECO:0000313" key="6">
    <source>
        <dbReference type="Proteomes" id="UP001225072"/>
    </source>
</evidence>
<reference evidence="5 6" key="1">
    <citation type="submission" date="2023-07" db="EMBL/GenBank/DDBJ databases">
        <title>Functional and genomic diversity of the sorghum phyllosphere microbiome.</title>
        <authorList>
            <person name="Shade A."/>
        </authorList>
    </citation>
    <scope>NUCLEOTIDE SEQUENCE [LARGE SCALE GENOMIC DNA]</scope>
    <source>
        <strain evidence="5 6">SORGH_AS_1064</strain>
    </source>
</reference>
<gene>
    <name evidence="5" type="ORF">QE404_001075</name>
</gene>
<dbReference type="Pfam" id="PF13404">
    <property type="entry name" value="HTH_AsnC-type"/>
    <property type="match status" value="1"/>
</dbReference>
<dbReference type="InterPro" id="IPR036390">
    <property type="entry name" value="WH_DNA-bd_sf"/>
</dbReference>
<dbReference type="Gene3D" id="3.30.70.920">
    <property type="match status" value="1"/>
</dbReference>
<evidence type="ECO:0000256" key="2">
    <source>
        <dbReference type="ARBA" id="ARBA00023125"/>
    </source>
</evidence>
<dbReference type="InterPro" id="IPR019885">
    <property type="entry name" value="Tscrpt_reg_HTH_AsnC-type_CS"/>
</dbReference>
<dbReference type="PRINTS" id="PR00033">
    <property type="entry name" value="HTHASNC"/>
</dbReference>
<keyword evidence="6" id="KW-1185">Reference proteome</keyword>